<protein>
    <submittedName>
        <fullName evidence="4">Outer membrane protein with beta-barrel domain</fullName>
    </submittedName>
</protein>
<dbReference type="InterPro" id="IPR011250">
    <property type="entry name" value="OMP/PagP_B-barrel"/>
</dbReference>
<evidence type="ECO:0000313" key="4">
    <source>
        <dbReference type="EMBL" id="PPK92381.1"/>
    </source>
</evidence>
<feature type="domain" description="Outer membrane protein beta-barrel" evidence="3">
    <location>
        <begin position="9"/>
        <end position="161"/>
    </location>
</feature>
<organism evidence="4 5">
    <name type="scientific">Nonlabens xylanidelens</name>
    <dbReference type="NCBI Taxonomy" id="191564"/>
    <lineage>
        <taxon>Bacteria</taxon>
        <taxon>Pseudomonadati</taxon>
        <taxon>Bacteroidota</taxon>
        <taxon>Flavobacteriia</taxon>
        <taxon>Flavobacteriales</taxon>
        <taxon>Flavobacteriaceae</taxon>
        <taxon>Nonlabens</taxon>
    </lineage>
</organism>
<dbReference type="Proteomes" id="UP000239002">
    <property type="component" value="Unassembled WGS sequence"/>
</dbReference>
<feature type="chain" id="PRO_5015646572" evidence="2">
    <location>
        <begin position="21"/>
        <end position="195"/>
    </location>
</feature>
<name>A0A2S6IDU3_9FLAO</name>
<keyword evidence="5" id="KW-1185">Reference proteome</keyword>
<dbReference type="EMBL" id="PTJE01000011">
    <property type="protein sequence ID" value="PPK92381.1"/>
    <property type="molecule type" value="Genomic_DNA"/>
</dbReference>
<dbReference type="Pfam" id="PF13505">
    <property type="entry name" value="OMP_b-brl"/>
    <property type="match status" value="1"/>
</dbReference>
<evidence type="ECO:0000313" key="5">
    <source>
        <dbReference type="Proteomes" id="UP000239002"/>
    </source>
</evidence>
<evidence type="ECO:0000259" key="3">
    <source>
        <dbReference type="Pfam" id="PF13505"/>
    </source>
</evidence>
<evidence type="ECO:0000256" key="1">
    <source>
        <dbReference type="ARBA" id="ARBA00022729"/>
    </source>
</evidence>
<dbReference type="SUPFAM" id="SSF56925">
    <property type="entry name" value="OMPA-like"/>
    <property type="match status" value="1"/>
</dbReference>
<gene>
    <name evidence="4" type="ORF">LY01_02981</name>
</gene>
<dbReference type="AlphaFoldDB" id="A0A2S6IDU3"/>
<feature type="signal peptide" evidence="2">
    <location>
        <begin position="1"/>
        <end position="20"/>
    </location>
</feature>
<reference evidence="4 5" key="1">
    <citation type="submission" date="2018-02" db="EMBL/GenBank/DDBJ databases">
        <title>Genomic Encyclopedia of Archaeal and Bacterial Type Strains, Phase II (KMG-II): from individual species to whole genera.</title>
        <authorList>
            <person name="Goeker M."/>
        </authorList>
    </citation>
    <scope>NUCLEOTIDE SEQUENCE [LARGE SCALE GENOMIC DNA]</scope>
    <source>
        <strain evidence="4 5">DSM 16809</strain>
    </source>
</reference>
<comment type="caution">
    <text evidence="4">The sequence shown here is derived from an EMBL/GenBank/DDBJ whole genome shotgun (WGS) entry which is preliminary data.</text>
</comment>
<keyword evidence="1 2" id="KW-0732">Signal</keyword>
<dbReference type="RefSeq" id="WP_104516770.1">
    <property type="nucleotide sequence ID" value="NZ_MQVW01000014.1"/>
</dbReference>
<dbReference type="InterPro" id="IPR027385">
    <property type="entry name" value="Beta-barrel_OMP"/>
</dbReference>
<proteinExistence type="predicted"/>
<evidence type="ECO:0000256" key="2">
    <source>
        <dbReference type="SAM" id="SignalP"/>
    </source>
</evidence>
<sequence>MKKFLMICLLLIGTIGVAQTDDGFGIKAGLNYGSTGDLKENGSTIIDNPDEKLGYHIGVFGKLDLGPIYLRPEIQYTKLSNEYNGVTFDLQKLDAPILVGFNVIGPLHVFAGPSLQYVVDTDLEDVELSDVSEDFTVGAQFGVGVNLGNLGIDVRYERGFNDNEVSFINNNVSIGGPVTIDTRPEQIIVALSLKL</sequence>
<dbReference type="OrthoDB" id="1431594at2"/>
<accession>A0A2S6IDU3</accession>